<dbReference type="EMBL" id="LXQA010871904">
    <property type="protein sequence ID" value="MCI74962.1"/>
    <property type="molecule type" value="Genomic_DNA"/>
</dbReference>
<comment type="caution">
    <text evidence="2">The sequence shown here is derived from an EMBL/GenBank/DDBJ whole genome shotgun (WGS) entry which is preliminary data.</text>
</comment>
<reference evidence="2 3" key="1">
    <citation type="journal article" date="2018" name="Front. Plant Sci.">
        <title>Red Clover (Trifolium pratense) and Zigzag Clover (T. medium) - A Picture of Genomic Similarities and Differences.</title>
        <authorList>
            <person name="Dluhosova J."/>
            <person name="Istvanek J."/>
            <person name="Nedelnik J."/>
            <person name="Repkova J."/>
        </authorList>
    </citation>
    <scope>NUCLEOTIDE SEQUENCE [LARGE SCALE GENOMIC DNA]</scope>
    <source>
        <strain evidence="3">cv. 10/8</strain>
        <tissue evidence="2">Leaf</tissue>
    </source>
</reference>
<feature type="region of interest" description="Disordered" evidence="1">
    <location>
        <begin position="1"/>
        <end position="47"/>
    </location>
</feature>
<name>A0A392UND8_9FABA</name>
<proteinExistence type="predicted"/>
<sequence length="47" mass="5254">MDHEPYISKRTVGNLNDTAGGTDENHHGSAGEFDQSPRRFDSRPKPK</sequence>
<evidence type="ECO:0000313" key="3">
    <source>
        <dbReference type="Proteomes" id="UP000265520"/>
    </source>
</evidence>
<dbReference type="Proteomes" id="UP000265520">
    <property type="component" value="Unassembled WGS sequence"/>
</dbReference>
<protein>
    <submittedName>
        <fullName evidence="2">Uncharacterized protein</fullName>
    </submittedName>
</protein>
<feature type="compositionally biased region" description="Basic and acidic residues" evidence="1">
    <location>
        <begin position="23"/>
        <end position="47"/>
    </location>
</feature>
<feature type="non-terminal residue" evidence="2">
    <location>
        <position position="47"/>
    </location>
</feature>
<dbReference type="AlphaFoldDB" id="A0A392UND8"/>
<accession>A0A392UND8</accession>
<evidence type="ECO:0000313" key="2">
    <source>
        <dbReference type="EMBL" id="MCI74962.1"/>
    </source>
</evidence>
<evidence type="ECO:0000256" key="1">
    <source>
        <dbReference type="SAM" id="MobiDB-lite"/>
    </source>
</evidence>
<organism evidence="2 3">
    <name type="scientific">Trifolium medium</name>
    <dbReference type="NCBI Taxonomy" id="97028"/>
    <lineage>
        <taxon>Eukaryota</taxon>
        <taxon>Viridiplantae</taxon>
        <taxon>Streptophyta</taxon>
        <taxon>Embryophyta</taxon>
        <taxon>Tracheophyta</taxon>
        <taxon>Spermatophyta</taxon>
        <taxon>Magnoliopsida</taxon>
        <taxon>eudicotyledons</taxon>
        <taxon>Gunneridae</taxon>
        <taxon>Pentapetalae</taxon>
        <taxon>rosids</taxon>
        <taxon>fabids</taxon>
        <taxon>Fabales</taxon>
        <taxon>Fabaceae</taxon>
        <taxon>Papilionoideae</taxon>
        <taxon>50 kb inversion clade</taxon>
        <taxon>NPAAA clade</taxon>
        <taxon>Hologalegina</taxon>
        <taxon>IRL clade</taxon>
        <taxon>Trifolieae</taxon>
        <taxon>Trifolium</taxon>
    </lineage>
</organism>
<keyword evidence="3" id="KW-1185">Reference proteome</keyword>